<dbReference type="RefSeq" id="WP_196433900.1">
    <property type="nucleotide sequence ID" value="NZ_JAXARY010000023.1"/>
</dbReference>
<name>A0ABU4UJL8_9GAMM</name>
<accession>A0ABU4UJL8</accession>
<gene>
    <name evidence="1" type="ORF">QLH52_19955</name>
</gene>
<evidence type="ECO:0000313" key="2">
    <source>
        <dbReference type="Proteomes" id="UP001284537"/>
    </source>
</evidence>
<protein>
    <submittedName>
        <fullName evidence="1">Uncharacterized protein</fullName>
    </submittedName>
</protein>
<proteinExistence type="predicted"/>
<organism evidence="1 2">
    <name type="scientific">Methylomonas defluvii</name>
    <dbReference type="NCBI Taxonomy" id="3045149"/>
    <lineage>
        <taxon>Bacteria</taxon>
        <taxon>Pseudomonadati</taxon>
        <taxon>Pseudomonadota</taxon>
        <taxon>Gammaproteobacteria</taxon>
        <taxon>Methylococcales</taxon>
        <taxon>Methylococcaceae</taxon>
        <taxon>Methylomonas</taxon>
    </lineage>
</organism>
<dbReference type="EMBL" id="JAXARY010000023">
    <property type="protein sequence ID" value="MDX8129585.1"/>
    <property type="molecule type" value="Genomic_DNA"/>
</dbReference>
<keyword evidence="2" id="KW-1185">Reference proteome</keyword>
<evidence type="ECO:0000313" key="1">
    <source>
        <dbReference type="EMBL" id="MDX8129585.1"/>
    </source>
</evidence>
<dbReference type="Proteomes" id="UP001284537">
    <property type="component" value="Unassembled WGS sequence"/>
</dbReference>
<reference evidence="1 2" key="1">
    <citation type="submission" date="2023-11" db="EMBL/GenBank/DDBJ databases">
        <authorList>
            <person name="Ouyang M.-Y."/>
        </authorList>
    </citation>
    <scope>NUCLEOTIDE SEQUENCE [LARGE SCALE GENOMIC DNA]</scope>
    <source>
        <strain evidence="1 2">OY6</strain>
    </source>
</reference>
<comment type="caution">
    <text evidence="1">The sequence shown here is derived from an EMBL/GenBank/DDBJ whole genome shotgun (WGS) entry which is preliminary data.</text>
</comment>
<sequence>MKDNRFNPHSNITTVFFPRPLIVKASDSLPVIMPFLSRAQAAEIVAGMLRGDDKDSFRRVAVDLADVITSMPILESDCDHSIAYLHYRGFGMEWFITEKGGNGKGIDHAFGCTVSNGDIHSAVYGVISIRDLLGRGVECDLHFNPSMLLYVQPCH</sequence>